<proteinExistence type="predicted"/>
<evidence type="ECO:0000313" key="1">
    <source>
        <dbReference type="EMBL" id="QDV06446.1"/>
    </source>
</evidence>
<protein>
    <submittedName>
        <fullName evidence="1">Uncharacterized protein</fullName>
    </submittedName>
</protein>
<dbReference type="AlphaFoldDB" id="A0A518EQS2"/>
<name>A0A518EQS2_9BACT</name>
<dbReference type="EMBL" id="CP036434">
    <property type="protein sequence ID" value="QDV06446.1"/>
    <property type="molecule type" value="Genomic_DNA"/>
</dbReference>
<organism evidence="1 2">
    <name type="scientific">Saltatorellus ferox</name>
    <dbReference type="NCBI Taxonomy" id="2528018"/>
    <lineage>
        <taxon>Bacteria</taxon>
        <taxon>Pseudomonadati</taxon>
        <taxon>Planctomycetota</taxon>
        <taxon>Planctomycetia</taxon>
        <taxon>Planctomycetia incertae sedis</taxon>
        <taxon>Saltatorellus</taxon>
    </lineage>
</organism>
<dbReference type="RefSeq" id="WP_145196634.1">
    <property type="nucleotide sequence ID" value="NZ_CP036434.1"/>
</dbReference>
<reference evidence="1 2" key="1">
    <citation type="submission" date="2019-02" db="EMBL/GenBank/DDBJ databases">
        <title>Deep-cultivation of Planctomycetes and their phenomic and genomic characterization uncovers novel biology.</title>
        <authorList>
            <person name="Wiegand S."/>
            <person name="Jogler M."/>
            <person name="Boedeker C."/>
            <person name="Pinto D."/>
            <person name="Vollmers J."/>
            <person name="Rivas-Marin E."/>
            <person name="Kohn T."/>
            <person name="Peeters S.H."/>
            <person name="Heuer A."/>
            <person name="Rast P."/>
            <person name="Oberbeckmann S."/>
            <person name="Bunk B."/>
            <person name="Jeske O."/>
            <person name="Meyerdierks A."/>
            <person name="Storesund J.E."/>
            <person name="Kallscheuer N."/>
            <person name="Luecker S."/>
            <person name="Lage O.M."/>
            <person name="Pohl T."/>
            <person name="Merkel B.J."/>
            <person name="Hornburger P."/>
            <person name="Mueller R.-W."/>
            <person name="Bruemmer F."/>
            <person name="Labrenz M."/>
            <person name="Spormann A.M."/>
            <person name="Op den Camp H."/>
            <person name="Overmann J."/>
            <person name="Amann R."/>
            <person name="Jetten M.S.M."/>
            <person name="Mascher T."/>
            <person name="Medema M.H."/>
            <person name="Devos D.P."/>
            <person name="Kaster A.-K."/>
            <person name="Ovreas L."/>
            <person name="Rohde M."/>
            <person name="Galperin M.Y."/>
            <person name="Jogler C."/>
        </authorList>
    </citation>
    <scope>NUCLEOTIDE SEQUENCE [LARGE SCALE GENOMIC DNA]</scope>
    <source>
        <strain evidence="1 2">Poly30</strain>
    </source>
</reference>
<evidence type="ECO:0000313" key="2">
    <source>
        <dbReference type="Proteomes" id="UP000320390"/>
    </source>
</evidence>
<dbReference type="Proteomes" id="UP000320390">
    <property type="component" value="Chromosome"/>
</dbReference>
<sequence>MACFCDNRADRMVSNDNFGGLSAIDNVTGLREVNDVNSGQFMHPGVTYRFTIWSESRSSLSRACWRARRA</sequence>
<accession>A0A518EQS2</accession>
<gene>
    <name evidence="1" type="ORF">Poly30_19550</name>
</gene>
<keyword evidence="2" id="KW-1185">Reference proteome</keyword>